<dbReference type="GO" id="GO:0005975">
    <property type="term" value="P:carbohydrate metabolic process"/>
    <property type="evidence" value="ECO:0007669"/>
    <property type="project" value="InterPro"/>
</dbReference>
<evidence type="ECO:0000256" key="8">
    <source>
        <dbReference type="SAM" id="Phobius"/>
    </source>
</evidence>
<feature type="compositionally biased region" description="Pro residues" evidence="7">
    <location>
        <begin position="226"/>
        <end position="235"/>
    </location>
</feature>
<feature type="compositionally biased region" description="Low complexity" evidence="7">
    <location>
        <begin position="236"/>
        <end position="248"/>
    </location>
</feature>
<dbReference type="Pfam" id="PF00933">
    <property type="entry name" value="Glyco_hydro_3"/>
    <property type="match status" value="1"/>
</dbReference>
<dbReference type="Gene3D" id="3.20.20.300">
    <property type="entry name" value="Glycoside hydrolase, family 3, N-terminal domain"/>
    <property type="match status" value="1"/>
</dbReference>
<evidence type="ECO:0000256" key="5">
    <source>
        <dbReference type="ARBA" id="ARBA00023295"/>
    </source>
</evidence>
<comment type="similarity">
    <text evidence="2">Belongs to the glycosyl hydrolase 3 family.</text>
</comment>
<feature type="compositionally biased region" description="Low complexity" evidence="7">
    <location>
        <begin position="10"/>
        <end position="27"/>
    </location>
</feature>
<keyword evidence="5" id="KW-0326">Glycosidase</keyword>
<evidence type="ECO:0000313" key="11">
    <source>
        <dbReference type="Proteomes" id="UP000178170"/>
    </source>
</evidence>
<feature type="region of interest" description="Disordered" evidence="7">
    <location>
        <begin position="1"/>
        <end position="85"/>
    </location>
</feature>
<dbReference type="GO" id="GO:0004563">
    <property type="term" value="F:beta-N-acetylhexosaminidase activity"/>
    <property type="evidence" value="ECO:0007669"/>
    <property type="project" value="UniProtKB-EC"/>
</dbReference>
<proteinExistence type="inferred from homology"/>
<dbReference type="InterPro" id="IPR019800">
    <property type="entry name" value="Glyco_hydro_3_AS"/>
</dbReference>
<evidence type="ECO:0000256" key="6">
    <source>
        <dbReference type="SAM" id="Coils"/>
    </source>
</evidence>
<evidence type="ECO:0000259" key="9">
    <source>
        <dbReference type="Pfam" id="PF00933"/>
    </source>
</evidence>
<keyword evidence="4" id="KW-0378">Hydrolase</keyword>
<dbReference type="PANTHER" id="PTHR30480">
    <property type="entry name" value="BETA-HEXOSAMINIDASE-RELATED"/>
    <property type="match status" value="1"/>
</dbReference>
<feature type="coiled-coil region" evidence="6">
    <location>
        <begin position="87"/>
        <end position="122"/>
    </location>
</feature>
<feature type="region of interest" description="Disordered" evidence="7">
    <location>
        <begin position="223"/>
        <end position="261"/>
    </location>
</feature>
<dbReference type="GO" id="GO:0009254">
    <property type="term" value="P:peptidoglycan turnover"/>
    <property type="evidence" value="ECO:0007669"/>
    <property type="project" value="TreeGrafter"/>
</dbReference>
<keyword evidence="8" id="KW-1133">Transmembrane helix</keyword>
<accession>A0A1G2QVI9</accession>
<sequence length="810" mass="90098">MDELRKQSTPSQGGPASSQGGPASSQGGPPPSNIPSLPDSSDESTHPATPPLGELPRSPQPPRQEIRQQPQPFRPEQKSVYLEHGEVRGMEKDIIRVREEGAKLEQQRIAALKTNKETEKERETVQKIRAAALTTRQREEAQKKKEFENIRDSILPPGEEQRIRELPSPPSSGKKVFIRLLVVIFFAFIALNVVFFAAWFFFFRGQTDSFQLPEIPFISQFLRQEPTPPSAPPTSTPTASPEPTLSTPTPEPEPSPQTPANQIQDVINPARTATLQFTEGNDLAVLLAQFLQTEQQPASPSQGGPAFTQLLFRQRENNELIATGGAFFNLFGVTPPESVASHFSADTFFFLYSYERGNRFGMIMETSSPQEAQAALAQWENRMEQDLTPVMSFWDAKGPAYTTLWRTRDRHGIDIRFQTFSLQDHGIVYAFVDKYVIFASSFEATAAAIEALQTIPPSTFESRTLAALQDSDFLNPSPPLSLEQALGQIFMIGFPDATLTPELEDTMRRLQPGGVLLLSKNIQSIEQLRQLVSDLQRLSLEYSSLPLFIAVDQEGGAISRIAFGKEKTAQSTIQDQKQAYEVGQLRAEELKSLGVNVNLSPVLDSTEPRDFLFDRTFQSGRLEAGQLAKALLQGQKEGGILSTVKHFPGYGTIAFNPELKLAAVQDFPDISPFVFALPAEPEFLLLSNVIYESLDPEYPFSFSPKGIGLIRSDLGFEGIILTDDLNQPSLLDNYNLETIAASPLKAGVNMIMFSQDSYAKEAHKTLSRLVEQNSSLKKNIEDSATRILQLKKEFFFLPEPQTPFEHLTQK</sequence>
<gene>
    <name evidence="10" type="ORF">A2843_01485</name>
</gene>
<evidence type="ECO:0000256" key="4">
    <source>
        <dbReference type="ARBA" id="ARBA00022801"/>
    </source>
</evidence>
<protein>
    <recommendedName>
        <fullName evidence="3">beta-N-acetylhexosaminidase</fullName>
        <ecNumber evidence="3">3.2.1.52</ecNumber>
    </recommendedName>
</protein>
<keyword evidence="6" id="KW-0175">Coiled coil</keyword>
<keyword evidence="8" id="KW-0812">Transmembrane</keyword>
<evidence type="ECO:0000256" key="7">
    <source>
        <dbReference type="SAM" id="MobiDB-lite"/>
    </source>
</evidence>
<dbReference type="PANTHER" id="PTHR30480:SF13">
    <property type="entry name" value="BETA-HEXOSAMINIDASE"/>
    <property type="match status" value="1"/>
</dbReference>
<dbReference type="PROSITE" id="PS00775">
    <property type="entry name" value="GLYCOSYL_HYDROL_F3"/>
    <property type="match status" value="1"/>
</dbReference>
<dbReference type="EMBL" id="MHTS01000010">
    <property type="protein sequence ID" value="OHA64634.1"/>
    <property type="molecule type" value="Genomic_DNA"/>
</dbReference>
<dbReference type="Proteomes" id="UP000178170">
    <property type="component" value="Unassembled WGS sequence"/>
</dbReference>
<feature type="transmembrane region" description="Helical" evidence="8">
    <location>
        <begin position="176"/>
        <end position="202"/>
    </location>
</feature>
<dbReference type="SUPFAM" id="SSF51445">
    <property type="entry name" value="(Trans)glycosidases"/>
    <property type="match status" value="1"/>
</dbReference>
<dbReference type="InterPro" id="IPR036962">
    <property type="entry name" value="Glyco_hydro_3_N_sf"/>
</dbReference>
<feature type="domain" description="Glycoside hydrolase family 3 N-terminal" evidence="9">
    <location>
        <begin position="482"/>
        <end position="790"/>
    </location>
</feature>
<feature type="coiled-coil region" evidence="6">
    <location>
        <begin position="759"/>
        <end position="793"/>
    </location>
</feature>
<dbReference type="InterPro" id="IPR001764">
    <property type="entry name" value="Glyco_hydro_3_N"/>
</dbReference>
<evidence type="ECO:0000256" key="3">
    <source>
        <dbReference type="ARBA" id="ARBA00012663"/>
    </source>
</evidence>
<comment type="catalytic activity">
    <reaction evidence="1">
        <text>Hydrolysis of terminal non-reducing N-acetyl-D-hexosamine residues in N-acetyl-beta-D-hexosaminides.</text>
        <dbReference type="EC" id="3.2.1.52"/>
    </reaction>
</comment>
<evidence type="ECO:0000313" key="10">
    <source>
        <dbReference type="EMBL" id="OHA64634.1"/>
    </source>
</evidence>
<keyword evidence="8" id="KW-0472">Membrane</keyword>
<dbReference type="AlphaFoldDB" id="A0A1G2QVI9"/>
<dbReference type="EC" id="3.2.1.52" evidence="3"/>
<feature type="compositionally biased region" description="Basic and acidic residues" evidence="7">
    <location>
        <begin position="75"/>
        <end position="85"/>
    </location>
</feature>
<evidence type="ECO:0000256" key="2">
    <source>
        <dbReference type="ARBA" id="ARBA00005336"/>
    </source>
</evidence>
<dbReference type="InterPro" id="IPR050226">
    <property type="entry name" value="NagZ_Beta-hexosaminidase"/>
</dbReference>
<evidence type="ECO:0000256" key="1">
    <source>
        <dbReference type="ARBA" id="ARBA00001231"/>
    </source>
</evidence>
<dbReference type="InterPro" id="IPR017853">
    <property type="entry name" value="GH"/>
</dbReference>
<comment type="caution">
    <text evidence="10">The sequence shown here is derived from an EMBL/GenBank/DDBJ whole genome shotgun (WGS) entry which is preliminary data.</text>
</comment>
<organism evidence="10 11">
    <name type="scientific">Candidatus Wildermuthbacteria bacterium RIFCSPHIGHO2_01_FULL_48_27b</name>
    <dbReference type="NCBI Taxonomy" id="1802447"/>
    <lineage>
        <taxon>Bacteria</taxon>
        <taxon>Candidatus Wildermuthiibacteriota</taxon>
    </lineage>
</organism>
<name>A0A1G2QVI9_9BACT</name>
<reference evidence="10 11" key="1">
    <citation type="journal article" date="2016" name="Nat. Commun.">
        <title>Thousands of microbial genomes shed light on interconnected biogeochemical processes in an aquifer system.</title>
        <authorList>
            <person name="Anantharaman K."/>
            <person name="Brown C.T."/>
            <person name="Hug L.A."/>
            <person name="Sharon I."/>
            <person name="Castelle C.J."/>
            <person name="Probst A.J."/>
            <person name="Thomas B.C."/>
            <person name="Singh A."/>
            <person name="Wilkins M.J."/>
            <person name="Karaoz U."/>
            <person name="Brodie E.L."/>
            <person name="Williams K.H."/>
            <person name="Hubbard S.S."/>
            <person name="Banfield J.F."/>
        </authorList>
    </citation>
    <scope>NUCLEOTIDE SEQUENCE [LARGE SCALE GENOMIC DNA]</scope>
</reference>